<dbReference type="Pfam" id="PF00561">
    <property type="entry name" value="Abhydrolase_1"/>
    <property type="match status" value="1"/>
</dbReference>
<dbReference type="PANTHER" id="PTHR43798:SF33">
    <property type="entry name" value="HYDROLASE, PUTATIVE (AFU_ORTHOLOGUE AFUA_2G14860)-RELATED"/>
    <property type="match status" value="1"/>
</dbReference>
<evidence type="ECO:0000313" key="3">
    <source>
        <dbReference type="Proteomes" id="UP001166293"/>
    </source>
</evidence>
<evidence type="ECO:0000259" key="1">
    <source>
        <dbReference type="Pfam" id="PF00561"/>
    </source>
</evidence>
<dbReference type="PANTHER" id="PTHR43798">
    <property type="entry name" value="MONOACYLGLYCEROL LIPASE"/>
    <property type="match status" value="1"/>
</dbReference>
<dbReference type="EMBL" id="JAHRWL010000001">
    <property type="protein sequence ID" value="MBV2359202.1"/>
    <property type="molecule type" value="Genomic_DNA"/>
</dbReference>
<protein>
    <submittedName>
        <fullName evidence="2">Alpha/beta hydrolase</fullName>
    </submittedName>
</protein>
<dbReference type="InterPro" id="IPR000073">
    <property type="entry name" value="AB_hydrolase_1"/>
</dbReference>
<gene>
    <name evidence="2" type="ORF">KUH32_05425</name>
</gene>
<dbReference type="RefSeq" id="WP_217777026.1">
    <property type="nucleotide sequence ID" value="NZ_JAHRWL010000001.1"/>
</dbReference>
<dbReference type="Proteomes" id="UP001166293">
    <property type="component" value="Unassembled WGS sequence"/>
</dbReference>
<organism evidence="2 3">
    <name type="scientific">Thalassococcus arenae</name>
    <dbReference type="NCBI Taxonomy" id="2851652"/>
    <lineage>
        <taxon>Bacteria</taxon>
        <taxon>Pseudomonadati</taxon>
        <taxon>Pseudomonadota</taxon>
        <taxon>Alphaproteobacteria</taxon>
        <taxon>Rhodobacterales</taxon>
        <taxon>Roseobacteraceae</taxon>
        <taxon>Thalassococcus</taxon>
    </lineage>
</organism>
<dbReference type="InterPro" id="IPR050266">
    <property type="entry name" value="AB_hydrolase_sf"/>
</dbReference>
<reference evidence="2" key="1">
    <citation type="submission" date="2021-06" db="EMBL/GenBank/DDBJ databases">
        <title>Thalassococcus sp. CAU 1522 isolated from sea sand, Republic of Korea.</title>
        <authorList>
            <person name="Kim W."/>
        </authorList>
    </citation>
    <scope>NUCLEOTIDE SEQUENCE</scope>
    <source>
        <strain evidence="2">CAU 1522</strain>
    </source>
</reference>
<keyword evidence="3" id="KW-1185">Reference proteome</keyword>
<keyword evidence="2" id="KW-0378">Hydrolase</keyword>
<evidence type="ECO:0000313" key="2">
    <source>
        <dbReference type="EMBL" id="MBV2359202.1"/>
    </source>
</evidence>
<name>A0ABS6N5A7_9RHOB</name>
<comment type="caution">
    <text evidence="2">The sequence shown here is derived from an EMBL/GenBank/DDBJ whole genome shotgun (WGS) entry which is preliminary data.</text>
</comment>
<accession>A0ABS6N5A7</accession>
<proteinExistence type="predicted"/>
<sequence length="306" mass="33491">MIGDLALLAGTGLAALPMGREMLRKPMGRQARKNAPGQFADLTDGRTHFDWIGPKDGPVAVCVHGLTTPSFVWGGLAPHLARMGYRVLVYDLFGRGYSDRPRRVQTPEFFADQLSDLLRHQNVGSDITVLGYSMGAVIATAFAAEDSHRPRRLVLIAPAGMGQDLGTVARFATDWPLLGDWLFHMGWPRSFRSALEAERSLPSSVPGIVDLQIAELQRQGYVRSVLSSLRHSLRQPQQAAHHRIARDEVPVAAIWGRDDTTIPISAMGTLAQWNRSVQHEVIDGAGHGLVYTHTDDVAAALERVLA</sequence>
<dbReference type="GO" id="GO:0016787">
    <property type="term" value="F:hydrolase activity"/>
    <property type="evidence" value="ECO:0007669"/>
    <property type="project" value="UniProtKB-KW"/>
</dbReference>
<feature type="domain" description="AB hydrolase-1" evidence="1">
    <location>
        <begin position="61"/>
        <end position="293"/>
    </location>
</feature>